<protein>
    <submittedName>
        <fullName evidence="1">Uncharacterized protein</fullName>
    </submittedName>
</protein>
<evidence type="ECO:0000313" key="2">
    <source>
        <dbReference type="Proteomes" id="UP000500860"/>
    </source>
</evidence>
<reference evidence="1 2" key="1">
    <citation type="submission" date="2019-09" db="EMBL/GenBank/DDBJ databases">
        <title>Repeated detections of megalocytivirus infection in ornamental and wild banggai cardinalfish Pterapogon kauderni.</title>
        <authorList>
            <person name="Koda S.A."/>
            <person name="Subramaniam K."/>
            <person name="Yanong R.P."/>
            <person name="Pouder D.B."/>
            <person name="Pedersen M."/>
            <person name="Pelton C."/>
            <person name="Groff J.M."/>
            <person name="Phelps N."/>
            <person name="Armien A.G."/>
            <person name="Waltzek T.B."/>
        </authorList>
    </citation>
    <scope>NUCLEOTIDE SEQUENCE [LARGE SCALE GENOMIC DNA]</scope>
    <source>
        <strain evidence="1">BCIV/WVL17393/2012</strain>
    </source>
</reference>
<evidence type="ECO:0000313" key="1">
    <source>
        <dbReference type="EMBL" id="QJC63420.1"/>
    </source>
</evidence>
<proteinExistence type="predicted"/>
<gene>
    <name evidence="1" type="primary">67</name>
</gene>
<organism evidence="1 2">
    <name type="scientific">Banggai cardinalfish iridovirus</name>
    <dbReference type="NCBI Taxonomy" id="565290"/>
    <lineage>
        <taxon>Viruses</taxon>
        <taxon>Varidnaviria</taxon>
        <taxon>Bamfordvirae</taxon>
        <taxon>Nucleocytoviricota</taxon>
        <taxon>Megaviricetes</taxon>
        <taxon>Pimascovirales</taxon>
        <taxon>Pimascovirales incertae sedis</taxon>
        <taxon>Iridoviridae</taxon>
        <taxon>Alphairidovirinae</taxon>
        <taxon>Megalocytivirus</taxon>
        <taxon>Megalocytivirus pagrus1</taxon>
        <taxon>Infectious spleen and kidney necrosis virus</taxon>
    </lineage>
</organism>
<dbReference type="EMBL" id="MN432490">
    <property type="protein sequence ID" value="QJC63420.1"/>
    <property type="molecule type" value="Genomic_DNA"/>
</dbReference>
<name>A0A6M3R562_ISKNV</name>
<accession>A0A6M3R562</accession>
<sequence length="76" mass="8681">MACTALLQCHLVRRHKVKHLILKVKAIHGQCLFASNKDVTAVLKDDGTQRMHCHPLRQEARVPFILPLGTYGHLFR</sequence>
<dbReference type="Proteomes" id="UP000500860">
    <property type="component" value="Segment"/>
</dbReference>